<dbReference type="EMBL" id="JBFXLR010000010">
    <property type="protein sequence ID" value="KAL2855194.1"/>
    <property type="molecule type" value="Genomic_DNA"/>
</dbReference>
<evidence type="ECO:0000256" key="1">
    <source>
        <dbReference type="SAM" id="MobiDB-lite"/>
    </source>
</evidence>
<dbReference type="GeneID" id="98155098"/>
<evidence type="ECO:0000313" key="3">
    <source>
        <dbReference type="Proteomes" id="UP001610444"/>
    </source>
</evidence>
<sequence>MWQLSPQGVGCRTQVRLHGDNDNREVARRQRARTTITGKGGLRALQGRTGGYPTSQQGGGTNSQSRARKFRR</sequence>
<keyword evidence="3" id="KW-1185">Reference proteome</keyword>
<reference evidence="2 3" key="1">
    <citation type="submission" date="2024-07" db="EMBL/GenBank/DDBJ databases">
        <title>Section-level genome sequencing and comparative genomics of Aspergillus sections Usti and Cavernicolus.</title>
        <authorList>
            <consortium name="Lawrence Berkeley National Laboratory"/>
            <person name="Nybo J.L."/>
            <person name="Vesth T.C."/>
            <person name="Theobald S."/>
            <person name="Frisvad J.C."/>
            <person name="Larsen T.O."/>
            <person name="Kjaerboelling I."/>
            <person name="Rothschild-Mancinelli K."/>
            <person name="Lyhne E.K."/>
            <person name="Kogle M.E."/>
            <person name="Barry K."/>
            <person name="Clum A."/>
            <person name="Na H."/>
            <person name="Ledsgaard L."/>
            <person name="Lin J."/>
            <person name="Lipzen A."/>
            <person name="Kuo A."/>
            <person name="Riley R."/>
            <person name="Mondo S."/>
            <person name="LaButti K."/>
            <person name="Haridas S."/>
            <person name="Pangalinan J."/>
            <person name="Salamov A.A."/>
            <person name="Simmons B.A."/>
            <person name="Magnuson J.K."/>
            <person name="Chen J."/>
            <person name="Drula E."/>
            <person name="Henrissat B."/>
            <person name="Wiebenga A."/>
            <person name="Lubbers R.J."/>
            <person name="Gomes A.C."/>
            <person name="Macurrencykelacurrency M.R."/>
            <person name="Stajich J."/>
            <person name="Grigoriev I.V."/>
            <person name="Mortensen U.H."/>
            <person name="De vries R.P."/>
            <person name="Baker S.E."/>
            <person name="Andersen M.R."/>
        </authorList>
    </citation>
    <scope>NUCLEOTIDE SEQUENCE [LARGE SCALE GENOMIC DNA]</scope>
    <source>
        <strain evidence="2 3">CBS 756.74</strain>
    </source>
</reference>
<proteinExistence type="predicted"/>
<organism evidence="2 3">
    <name type="scientific">Aspergillus pseudodeflectus</name>
    <dbReference type="NCBI Taxonomy" id="176178"/>
    <lineage>
        <taxon>Eukaryota</taxon>
        <taxon>Fungi</taxon>
        <taxon>Dikarya</taxon>
        <taxon>Ascomycota</taxon>
        <taxon>Pezizomycotina</taxon>
        <taxon>Eurotiomycetes</taxon>
        <taxon>Eurotiomycetidae</taxon>
        <taxon>Eurotiales</taxon>
        <taxon>Aspergillaceae</taxon>
        <taxon>Aspergillus</taxon>
        <taxon>Aspergillus subgen. Nidulantes</taxon>
    </lineage>
</organism>
<accession>A0ABR4KTR5</accession>
<feature type="region of interest" description="Disordered" evidence="1">
    <location>
        <begin position="38"/>
        <end position="72"/>
    </location>
</feature>
<evidence type="ECO:0000313" key="2">
    <source>
        <dbReference type="EMBL" id="KAL2855194.1"/>
    </source>
</evidence>
<name>A0ABR4KTR5_9EURO</name>
<dbReference type="Proteomes" id="UP001610444">
    <property type="component" value="Unassembled WGS sequence"/>
</dbReference>
<protein>
    <submittedName>
        <fullName evidence="2">Uncharacterized protein</fullName>
    </submittedName>
</protein>
<comment type="caution">
    <text evidence="2">The sequence shown here is derived from an EMBL/GenBank/DDBJ whole genome shotgun (WGS) entry which is preliminary data.</text>
</comment>
<dbReference type="RefSeq" id="XP_070901850.1">
    <property type="nucleotide sequence ID" value="XM_071039934.1"/>
</dbReference>
<gene>
    <name evidence="2" type="ORF">BJX68DRAFT_23588</name>
</gene>